<dbReference type="PROSITE" id="PS50164">
    <property type="entry name" value="GIY_YIG"/>
    <property type="match status" value="1"/>
</dbReference>
<name>A0ABT2I5J5_9SPHN</name>
<keyword evidence="4" id="KW-1185">Reference proteome</keyword>
<evidence type="ECO:0000259" key="2">
    <source>
        <dbReference type="PROSITE" id="PS50164"/>
    </source>
</evidence>
<dbReference type="Gene3D" id="3.40.1440.10">
    <property type="entry name" value="GIY-YIG endonuclease"/>
    <property type="match status" value="1"/>
</dbReference>
<feature type="domain" description="GIY-YIG" evidence="2">
    <location>
        <begin position="5"/>
        <end position="81"/>
    </location>
</feature>
<evidence type="ECO:0000313" key="4">
    <source>
        <dbReference type="Proteomes" id="UP001165583"/>
    </source>
</evidence>
<comment type="similarity">
    <text evidence="1">Belongs to the UPF0213 family.</text>
</comment>
<accession>A0ABT2I5J5</accession>
<evidence type="ECO:0000313" key="3">
    <source>
        <dbReference type="EMBL" id="MCT2399868.1"/>
    </source>
</evidence>
<evidence type="ECO:0000256" key="1">
    <source>
        <dbReference type="ARBA" id="ARBA00007435"/>
    </source>
</evidence>
<sequence length="100" mass="11669">MRRNFQPAVYIAASARNGTLYVGVTSWLPKRAWEHREGVIDGFTKRYGCRMLVWFELHATMEHAIAREKQIKAGSRKKKLALIEAANPHWRDLFEEVCRP</sequence>
<proteinExistence type="inferred from homology"/>
<protein>
    <submittedName>
        <fullName evidence="3">GIY-YIG nuclease family protein</fullName>
    </submittedName>
</protein>
<dbReference type="EMBL" id="JANZXA010000005">
    <property type="protein sequence ID" value="MCT2399868.1"/>
    <property type="molecule type" value="Genomic_DNA"/>
</dbReference>
<dbReference type="InterPro" id="IPR035901">
    <property type="entry name" value="GIY-YIG_endonuc_sf"/>
</dbReference>
<organism evidence="3 4">
    <name type="scientific">Novosphingobium mangrovi</name>
    <name type="common">ex Huang et al. 2023</name>
    <dbReference type="NCBI Taxonomy" id="2976432"/>
    <lineage>
        <taxon>Bacteria</taxon>
        <taxon>Pseudomonadati</taxon>
        <taxon>Pseudomonadota</taxon>
        <taxon>Alphaproteobacteria</taxon>
        <taxon>Sphingomonadales</taxon>
        <taxon>Sphingomonadaceae</taxon>
        <taxon>Novosphingobium</taxon>
    </lineage>
</organism>
<dbReference type="Pfam" id="PF01541">
    <property type="entry name" value="GIY-YIG"/>
    <property type="match status" value="1"/>
</dbReference>
<reference evidence="3" key="1">
    <citation type="submission" date="2022-09" db="EMBL/GenBank/DDBJ databases">
        <title>Novosphingobium sp. Nov., a polycyclic aromatic hydrocarbon-degrading bacterium isolated form mangrove sediments in HongKong.</title>
        <authorList>
            <person name="Hu Z."/>
        </authorList>
    </citation>
    <scope>NUCLEOTIDE SEQUENCE</scope>
    <source>
        <strain evidence="3">HK4-1</strain>
    </source>
</reference>
<comment type="caution">
    <text evidence="3">The sequence shown here is derived from an EMBL/GenBank/DDBJ whole genome shotgun (WGS) entry which is preliminary data.</text>
</comment>
<dbReference type="InterPro" id="IPR000305">
    <property type="entry name" value="GIY-YIG_endonuc"/>
</dbReference>
<dbReference type="RefSeq" id="WP_260045966.1">
    <property type="nucleotide sequence ID" value="NZ_JANZXA010000005.1"/>
</dbReference>
<dbReference type="CDD" id="cd10448">
    <property type="entry name" value="GIY-YIG_unchar_3"/>
    <property type="match status" value="1"/>
</dbReference>
<dbReference type="PANTHER" id="PTHR34477:SF5">
    <property type="entry name" value="BSL5627 PROTEIN"/>
    <property type="match status" value="1"/>
</dbReference>
<gene>
    <name evidence="3" type="ORF">NZK81_09925</name>
</gene>
<dbReference type="Proteomes" id="UP001165583">
    <property type="component" value="Unassembled WGS sequence"/>
</dbReference>
<dbReference type="InterPro" id="IPR050190">
    <property type="entry name" value="UPF0213_domain"/>
</dbReference>
<dbReference type="SUPFAM" id="SSF82771">
    <property type="entry name" value="GIY-YIG endonuclease"/>
    <property type="match status" value="1"/>
</dbReference>
<dbReference type="PANTHER" id="PTHR34477">
    <property type="entry name" value="UPF0213 PROTEIN YHBQ"/>
    <property type="match status" value="1"/>
</dbReference>